<name>A0A255EAX2_9ACTN</name>
<reference evidence="5 6" key="1">
    <citation type="submission" date="2017-07" db="EMBL/GenBank/DDBJ databases">
        <title>Draft whole genome sequences of clinical Proprionibacteriaceae strains.</title>
        <authorList>
            <person name="Bernier A.-M."/>
            <person name="Bernard K."/>
            <person name="Domingo M.-C."/>
        </authorList>
    </citation>
    <scope>NUCLEOTIDE SEQUENCE [LARGE SCALE GENOMIC DNA]</scope>
    <source>
        <strain evidence="5 6">NML 150081</strain>
    </source>
</reference>
<dbReference type="Pfam" id="PF01547">
    <property type="entry name" value="SBP_bac_1"/>
    <property type="match status" value="1"/>
</dbReference>
<dbReference type="OrthoDB" id="9770625at2"/>
<organism evidence="5 6">
    <name type="scientific">Parenemella sanctibonifatiensis</name>
    <dbReference type="NCBI Taxonomy" id="2016505"/>
    <lineage>
        <taxon>Bacteria</taxon>
        <taxon>Bacillati</taxon>
        <taxon>Actinomycetota</taxon>
        <taxon>Actinomycetes</taxon>
        <taxon>Propionibacteriales</taxon>
        <taxon>Propionibacteriaceae</taxon>
        <taxon>Parenemella</taxon>
    </lineage>
</organism>
<feature type="chain" id="PRO_5039443714" evidence="4">
    <location>
        <begin position="26"/>
        <end position="440"/>
    </location>
</feature>
<gene>
    <name evidence="5" type="ORF">CGZ91_13785</name>
</gene>
<sequence length="440" mass="46360">MSRFGKYAKTFAVTASAAVMALATACSGGGSGGGGGGGGSAPAVDWEERGPITFATGKDTTGQLQSVVETWNAEHPEETVTVIELPESADEQRTQMVNNFQVQSDQYTVLGMDVVWTAEFAANQWIVEMPADKTNLDGFLDATVETAAYFDRQYGVPWSTNAQLLYFRSDLLEAAGVSAAPTTYEEMWATCEKVLALPEAAGMSCYGGQLSKYEGLTVNASQAVNSAGGEMFDADGNPTVTTPEAIAGMQALRDGFDSGMIPQDVLTYKEEESRQAFQDGGLVFLSNWPYVYPLANAEDGSSQVAGKTGVAPIPGVTGPGASTLGGINLGVSAFASNKGTAIDFINYLTSEENQQAWALATGTAPTMESVFSDEELVAEYEFYPILHDALKQAKGRPAVVNYAGVSAAIQDNAYAIISGEVEVEAGMEQLQADLEKVAQG</sequence>
<accession>A0A255EAX2</accession>
<dbReference type="AlphaFoldDB" id="A0A255EAX2"/>
<dbReference type="SUPFAM" id="SSF53850">
    <property type="entry name" value="Periplasmic binding protein-like II"/>
    <property type="match status" value="1"/>
</dbReference>
<evidence type="ECO:0000313" key="6">
    <source>
        <dbReference type="Proteomes" id="UP000216300"/>
    </source>
</evidence>
<protein>
    <submittedName>
        <fullName evidence="5">ABC transporter substrate-binding protein</fullName>
    </submittedName>
</protein>
<keyword evidence="2" id="KW-0813">Transport</keyword>
<comment type="similarity">
    <text evidence="1">Belongs to the bacterial solute-binding protein 1 family.</text>
</comment>
<dbReference type="RefSeq" id="WP_094456065.1">
    <property type="nucleotide sequence ID" value="NZ_NMVJ01000011.1"/>
</dbReference>
<dbReference type="PANTHER" id="PTHR43649:SF34">
    <property type="entry name" value="ABC TRANSPORTER PERIPLASMIC-BINDING PROTEIN YCJN-RELATED"/>
    <property type="match status" value="1"/>
</dbReference>
<keyword evidence="6" id="KW-1185">Reference proteome</keyword>
<evidence type="ECO:0000256" key="4">
    <source>
        <dbReference type="SAM" id="SignalP"/>
    </source>
</evidence>
<proteinExistence type="inferred from homology"/>
<evidence type="ECO:0000256" key="2">
    <source>
        <dbReference type="ARBA" id="ARBA00022448"/>
    </source>
</evidence>
<dbReference type="Gene3D" id="3.40.190.10">
    <property type="entry name" value="Periplasmic binding protein-like II"/>
    <property type="match status" value="2"/>
</dbReference>
<dbReference type="Proteomes" id="UP000216300">
    <property type="component" value="Unassembled WGS sequence"/>
</dbReference>
<dbReference type="InterPro" id="IPR050490">
    <property type="entry name" value="Bact_solute-bd_prot1"/>
</dbReference>
<keyword evidence="3 4" id="KW-0732">Signal</keyword>
<feature type="signal peptide" evidence="4">
    <location>
        <begin position="1"/>
        <end position="25"/>
    </location>
</feature>
<dbReference type="PANTHER" id="PTHR43649">
    <property type="entry name" value="ARABINOSE-BINDING PROTEIN-RELATED"/>
    <property type="match status" value="1"/>
</dbReference>
<dbReference type="InterPro" id="IPR006059">
    <property type="entry name" value="SBP"/>
</dbReference>
<evidence type="ECO:0000313" key="5">
    <source>
        <dbReference type="EMBL" id="OYN88666.1"/>
    </source>
</evidence>
<dbReference type="CDD" id="cd14750">
    <property type="entry name" value="PBP2_TMBP"/>
    <property type="match status" value="1"/>
</dbReference>
<evidence type="ECO:0000256" key="1">
    <source>
        <dbReference type="ARBA" id="ARBA00008520"/>
    </source>
</evidence>
<dbReference type="EMBL" id="NMVJ01000011">
    <property type="protein sequence ID" value="OYN88666.1"/>
    <property type="molecule type" value="Genomic_DNA"/>
</dbReference>
<dbReference type="PROSITE" id="PS51257">
    <property type="entry name" value="PROKAR_LIPOPROTEIN"/>
    <property type="match status" value="1"/>
</dbReference>
<evidence type="ECO:0000256" key="3">
    <source>
        <dbReference type="ARBA" id="ARBA00022729"/>
    </source>
</evidence>
<comment type="caution">
    <text evidence="5">The sequence shown here is derived from an EMBL/GenBank/DDBJ whole genome shotgun (WGS) entry which is preliminary data.</text>
</comment>